<evidence type="ECO:0000256" key="2">
    <source>
        <dbReference type="ARBA" id="ARBA00022475"/>
    </source>
</evidence>
<evidence type="ECO:0000256" key="1">
    <source>
        <dbReference type="ARBA" id="ARBA00004651"/>
    </source>
</evidence>
<dbReference type="EMBL" id="JACRAF010000038">
    <property type="protein sequence ID" value="MBI4922785.1"/>
    <property type="molecule type" value="Genomic_DNA"/>
</dbReference>
<dbReference type="Pfam" id="PF02706">
    <property type="entry name" value="Wzz"/>
    <property type="match status" value="1"/>
</dbReference>
<evidence type="ECO:0000256" key="4">
    <source>
        <dbReference type="ARBA" id="ARBA00022989"/>
    </source>
</evidence>
<evidence type="ECO:0000256" key="6">
    <source>
        <dbReference type="SAM" id="Phobius"/>
    </source>
</evidence>
<feature type="domain" description="Polysaccharide chain length determinant N-terminal" evidence="7">
    <location>
        <begin position="14"/>
        <end position="107"/>
    </location>
</feature>
<gene>
    <name evidence="8" type="ORF">HY834_13645</name>
</gene>
<feature type="transmembrane region" description="Helical" evidence="6">
    <location>
        <begin position="26"/>
        <end position="47"/>
    </location>
</feature>
<dbReference type="GO" id="GO:0005886">
    <property type="term" value="C:plasma membrane"/>
    <property type="evidence" value="ECO:0007669"/>
    <property type="project" value="UniProtKB-SubCell"/>
</dbReference>
<dbReference type="PANTHER" id="PTHR32309:SF13">
    <property type="entry name" value="FERRIC ENTEROBACTIN TRANSPORT PROTEIN FEPE"/>
    <property type="match status" value="1"/>
</dbReference>
<dbReference type="InterPro" id="IPR003856">
    <property type="entry name" value="LPS_length_determ_N"/>
</dbReference>
<protein>
    <submittedName>
        <fullName evidence="8">GumC family protein</fullName>
    </submittedName>
</protein>
<comment type="caution">
    <text evidence="8">The sequence shown here is derived from an EMBL/GenBank/DDBJ whole genome shotgun (WGS) entry which is preliminary data.</text>
</comment>
<keyword evidence="2" id="KW-1003">Cell membrane</keyword>
<organism evidence="8 9">
    <name type="scientific">Devosia nanyangense</name>
    <dbReference type="NCBI Taxonomy" id="1228055"/>
    <lineage>
        <taxon>Bacteria</taxon>
        <taxon>Pseudomonadati</taxon>
        <taxon>Pseudomonadota</taxon>
        <taxon>Alphaproteobacteria</taxon>
        <taxon>Hyphomicrobiales</taxon>
        <taxon>Devosiaceae</taxon>
        <taxon>Devosia</taxon>
    </lineage>
</organism>
<dbReference type="AlphaFoldDB" id="A0A933L4C8"/>
<dbReference type="GO" id="GO:0004713">
    <property type="term" value="F:protein tyrosine kinase activity"/>
    <property type="evidence" value="ECO:0007669"/>
    <property type="project" value="TreeGrafter"/>
</dbReference>
<evidence type="ECO:0000259" key="7">
    <source>
        <dbReference type="Pfam" id="PF02706"/>
    </source>
</evidence>
<dbReference type="PANTHER" id="PTHR32309">
    <property type="entry name" value="TYROSINE-PROTEIN KINASE"/>
    <property type="match status" value="1"/>
</dbReference>
<sequence>MTVESTPAEDLRMDAGALMGALWARAIRIVVVTALLVVATFALLLFVPKQYESVASLLVEDRTSSFTQTATTQTPTTNSGITIDALMSSQVELVKSRDTLLAVVDTLNLRSVAEFNGAAANPLTMILTLVGRKPEPKSIDETVLQNLNERLTVIRERDSAVLSVYARSADPQLAAKIANAIAAEHVRRRATQLVTDTAEATAWLQQQIDTLRVKVQEADTMVANYKSDNSIFAGTNGTTLPDQQISDIGKQITDAQQLKNAAEQHADLIRKLIASGQSVDGVEDVRNSAVIQSLMNSRATLQSTLAEKLATLLPAHPTIVALNAQIAQINTQIRSEAKRIADGLDAQVTIEDGVIQSLNDDLARARLAASTQTKDSVTLDSLTREAKAQRDLLDGYLLKYRDASGRTDTGSVLPDVRVITQAAPSVVPASPKTALILGAVGVVALVLQVGTVLFGELMSGRAVYDRTLHEAVEPEFESVGEDGEDIAAEAEAAEDDVDLADMPEPAYEAAAVASPVVAPPRAEPVAAPEPRHRAVADGQLALSNLSADIALGRVRVVLLAAVSEARDAAIVADRLVSDALHKGLSICRVDAGSGRPSTALGITDLCGEQASFGDVVHKVREGLAEVPWGHLTTLDRRSMRPVTLLEALGDIYEVVIVSTGRVGLNSSLPVFAGVRGRLVMVRQNATPAVLVDAVTADAAALGFEVAPSVLVPERQSEVA</sequence>
<evidence type="ECO:0000256" key="3">
    <source>
        <dbReference type="ARBA" id="ARBA00022692"/>
    </source>
</evidence>
<evidence type="ECO:0000256" key="5">
    <source>
        <dbReference type="ARBA" id="ARBA00023136"/>
    </source>
</evidence>
<comment type="subcellular location">
    <subcellularLocation>
        <location evidence="1">Cell membrane</location>
        <topology evidence="1">Multi-pass membrane protein</topology>
    </subcellularLocation>
</comment>
<keyword evidence="3 6" id="KW-0812">Transmembrane</keyword>
<evidence type="ECO:0000313" key="9">
    <source>
        <dbReference type="Proteomes" id="UP000782610"/>
    </source>
</evidence>
<reference evidence="8" key="1">
    <citation type="submission" date="2020-07" db="EMBL/GenBank/DDBJ databases">
        <title>Huge and variable diversity of episymbiotic CPR bacteria and DPANN archaea in groundwater ecosystems.</title>
        <authorList>
            <person name="He C.Y."/>
            <person name="Keren R."/>
            <person name="Whittaker M."/>
            <person name="Farag I.F."/>
            <person name="Doudna J."/>
            <person name="Cate J.H.D."/>
            <person name="Banfield J.F."/>
        </authorList>
    </citation>
    <scope>NUCLEOTIDE SEQUENCE</scope>
    <source>
        <strain evidence="8">NC_groundwater_1586_Pr3_B-0.1um_66_15</strain>
    </source>
</reference>
<accession>A0A933L4C8</accession>
<name>A0A933L4C8_9HYPH</name>
<evidence type="ECO:0000313" key="8">
    <source>
        <dbReference type="EMBL" id="MBI4922785.1"/>
    </source>
</evidence>
<keyword evidence="5 6" id="KW-0472">Membrane</keyword>
<dbReference type="Proteomes" id="UP000782610">
    <property type="component" value="Unassembled WGS sequence"/>
</dbReference>
<proteinExistence type="predicted"/>
<keyword evidence="4 6" id="KW-1133">Transmembrane helix</keyword>
<dbReference type="InterPro" id="IPR050445">
    <property type="entry name" value="Bact_polysacc_biosynth/exp"/>
</dbReference>